<protein>
    <submittedName>
        <fullName evidence="8">Diguanylate cyclase with PAS/PAC sensor</fullName>
    </submittedName>
</protein>
<feature type="domain" description="PAS" evidence="5">
    <location>
        <begin position="344"/>
        <end position="389"/>
    </location>
</feature>
<dbReference type="FunFam" id="3.30.70.270:FF:000001">
    <property type="entry name" value="Diguanylate cyclase domain protein"/>
    <property type="match status" value="1"/>
</dbReference>
<feature type="domain" description="GGDEF" evidence="7">
    <location>
        <begin position="503"/>
        <end position="634"/>
    </location>
</feature>
<keyword evidence="3" id="KW-0472">Membrane</keyword>
<dbReference type="RefSeq" id="WP_174626406.1">
    <property type="nucleotide sequence ID" value="NZ_CADCXN010000073.1"/>
</dbReference>
<keyword evidence="2" id="KW-0175">Coiled coil</keyword>
<evidence type="ECO:0000256" key="1">
    <source>
        <dbReference type="ARBA" id="ARBA00001946"/>
    </source>
</evidence>
<evidence type="ECO:0000256" key="2">
    <source>
        <dbReference type="SAM" id="Coils"/>
    </source>
</evidence>
<dbReference type="InterPro" id="IPR052163">
    <property type="entry name" value="DGC-Regulatory_Protein"/>
</dbReference>
<organism evidence="8 9">
    <name type="scientific">Candidatus Methylobacter favarea</name>
    <dbReference type="NCBI Taxonomy" id="2707345"/>
    <lineage>
        <taxon>Bacteria</taxon>
        <taxon>Pseudomonadati</taxon>
        <taxon>Pseudomonadota</taxon>
        <taxon>Gammaproteobacteria</taxon>
        <taxon>Methylococcales</taxon>
        <taxon>Methylococcaceae</taxon>
        <taxon>Methylobacter</taxon>
    </lineage>
</organism>
<dbReference type="CDD" id="cd01949">
    <property type="entry name" value="GGDEF"/>
    <property type="match status" value="1"/>
</dbReference>
<dbReference type="PROSITE" id="PS50887">
    <property type="entry name" value="GGDEF"/>
    <property type="match status" value="1"/>
</dbReference>
<feature type="transmembrane region" description="Helical" evidence="3">
    <location>
        <begin position="278"/>
        <end position="300"/>
    </location>
</feature>
<dbReference type="AlphaFoldDB" id="A0A8S0WQN5"/>
<accession>A0A8S0WQN5</accession>
<dbReference type="SUPFAM" id="SSF55073">
    <property type="entry name" value="Nucleotide cyclase"/>
    <property type="match status" value="1"/>
</dbReference>
<feature type="coiled-coil region" evidence="2">
    <location>
        <begin position="302"/>
        <end position="336"/>
    </location>
</feature>
<dbReference type="NCBIfam" id="TIGR00229">
    <property type="entry name" value="sensory_box"/>
    <property type="match status" value="1"/>
</dbReference>
<evidence type="ECO:0000313" key="9">
    <source>
        <dbReference type="Proteomes" id="UP000494216"/>
    </source>
</evidence>
<dbReference type="SMART" id="SM00062">
    <property type="entry name" value="PBPb"/>
    <property type="match status" value="1"/>
</dbReference>
<dbReference type="CDD" id="cd00130">
    <property type="entry name" value="PAS"/>
    <property type="match status" value="1"/>
</dbReference>
<comment type="caution">
    <text evidence="8">The sequence shown here is derived from an EMBL/GenBank/DDBJ whole genome shotgun (WGS) entry which is preliminary data.</text>
</comment>
<dbReference type="PROSITE" id="PS50113">
    <property type="entry name" value="PAC"/>
    <property type="match status" value="1"/>
</dbReference>
<dbReference type="Gene3D" id="3.30.70.270">
    <property type="match status" value="1"/>
</dbReference>
<dbReference type="EMBL" id="CADCXN010000073">
    <property type="protein sequence ID" value="CAA9891549.1"/>
    <property type="molecule type" value="Genomic_DNA"/>
</dbReference>
<dbReference type="SMART" id="SM00267">
    <property type="entry name" value="GGDEF"/>
    <property type="match status" value="1"/>
</dbReference>
<keyword evidence="3" id="KW-0812">Transmembrane</keyword>
<evidence type="ECO:0000259" key="7">
    <source>
        <dbReference type="PROSITE" id="PS50887"/>
    </source>
</evidence>
<dbReference type="InterPro" id="IPR001638">
    <property type="entry name" value="Solute-binding_3/MltF_N"/>
</dbReference>
<dbReference type="CDD" id="cd01007">
    <property type="entry name" value="PBP2_BvgS_HisK_like"/>
    <property type="match status" value="1"/>
</dbReference>
<dbReference type="PANTHER" id="PTHR46663">
    <property type="entry name" value="DIGUANYLATE CYCLASE DGCT-RELATED"/>
    <property type="match status" value="1"/>
</dbReference>
<dbReference type="SUPFAM" id="SSF55785">
    <property type="entry name" value="PYP-like sensor domain (PAS domain)"/>
    <property type="match status" value="1"/>
</dbReference>
<evidence type="ECO:0000256" key="4">
    <source>
        <dbReference type="SAM" id="SignalP"/>
    </source>
</evidence>
<dbReference type="PANTHER" id="PTHR46663:SF3">
    <property type="entry name" value="SLL0267 PROTEIN"/>
    <property type="match status" value="1"/>
</dbReference>
<evidence type="ECO:0000313" key="8">
    <source>
        <dbReference type="EMBL" id="CAA9891549.1"/>
    </source>
</evidence>
<dbReference type="InterPro" id="IPR035965">
    <property type="entry name" value="PAS-like_dom_sf"/>
</dbReference>
<keyword evidence="3" id="KW-1133">Transmembrane helix</keyword>
<reference evidence="8 9" key="1">
    <citation type="submission" date="2020-02" db="EMBL/GenBank/DDBJ databases">
        <authorList>
            <person name="Hogendoorn C."/>
        </authorList>
    </citation>
    <scope>NUCLEOTIDE SEQUENCE [LARGE SCALE GENOMIC DNA]</scope>
    <source>
        <strain evidence="8">METHB21</strain>
    </source>
</reference>
<dbReference type="GO" id="GO:0003824">
    <property type="term" value="F:catalytic activity"/>
    <property type="evidence" value="ECO:0007669"/>
    <property type="project" value="UniProtKB-ARBA"/>
</dbReference>
<dbReference type="SUPFAM" id="SSF53850">
    <property type="entry name" value="Periplasmic binding protein-like II"/>
    <property type="match status" value="1"/>
</dbReference>
<dbReference type="Pfam" id="PF00497">
    <property type="entry name" value="SBP_bac_3"/>
    <property type="match status" value="1"/>
</dbReference>
<proteinExistence type="predicted"/>
<dbReference type="InterPro" id="IPR000160">
    <property type="entry name" value="GGDEF_dom"/>
</dbReference>
<dbReference type="Pfam" id="PF13426">
    <property type="entry name" value="PAS_9"/>
    <property type="match status" value="1"/>
</dbReference>
<comment type="cofactor">
    <cofactor evidence="1">
        <name>Mg(2+)</name>
        <dbReference type="ChEBI" id="CHEBI:18420"/>
    </cofactor>
</comment>
<dbReference type="Gene3D" id="3.30.450.20">
    <property type="entry name" value="PAS domain"/>
    <property type="match status" value="1"/>
</dbReference>
<evidence type="ECO:0000259" key="5">
    <source>
        <dbReference type="PROSITE" id="PS50112"/>
    </source>
</evidence>
<dbReference type="InterPro" id="IPR000700">
    <property type="entry name" value="PAS-assoc_C"/>
</dbReference>
<sequence length="647" mass="73424">MPYILSLFLCIFLLSGTFGGDPHGTPATENKADRTVQLTAKEQAWLASHKNIRIAFDGSLPPYSFINDSGHLEGIAIETVNALSRLLGVKFEIYQNTSWNELYKIAAARKVDIVATMVNRPERRLWFNFTQPYLTKSLVIMTKKGNDTIKERTDLAGKKIAIVKGYQYGDSVIEEFPSVKPYFVDTMLEGLNAVSAGKADATITFMATANYLQTKFFLDDLKFAAFYDRNSANESMAVRKDWPILVAILQKGLDSLSEGEIQNVFAKWVPKSEPSIDYLLLGKILGGFFIVLVFLLLWIFQVRRQNQKINQSKNEVQIANNNLKALQSELEHLVLKRTAELNSSENRFGSLVENLRNEYFFYQHDSNGIFTYVSPSITNILGYTPEEFMTNFRNYLTDNPVNLKIDACTELCAKGVPNPPYELEIYDIRHVPHWLEVTDSPVYNEYGNCIGVDGIVHDITIRKQADERLIWLSYYDELTRLANRRLFTDRLQQTLNMANRTKLSFSLFYLDLDRFKFINDSLGHAAGDEILKELARRLLSTVRDSDIAARLGGDEFALILPETDADAAVLVAEKIQKILRMPYSLKGDEITLGTSIGIAIYPKNGTDSETLLHHADNAMYFAKKEKLGFSFHSESPQQTANYYIHQA</sequence>
<feature type="domain" description="PAC" evidence="6">
    <location>
        <begin position="419"/>
        <end position="471"/>
    </location>
</feature>
<feature type="signal peptide" evidence="4">
    <location>
        <begin position="1"/>
        <end position="20"/>
    </location>
</feature>
<gene>
    <name evidence="8" type="ORF">METHB2_430028</name>
</gene>
<dbReference type="InterPro" id="IPR043128">
    <property type="entry name" value="Rev_trsase/Diguanyl_cyclase"/>
</dbReference>
<dbReference type="Gene3D" id="3.40.190.10">
    <property type="entry name" value="Periplasmic binding protein-like II"/>
    <property type="match status" value="2"/>
</dbReference>
<evidence type="ECO:0000256" key="3">
    <source>
        <dbReference type="SAM" id="Phobius"/>
    </source>
</evidence>
<dbReference type="InterPro" id="IPR000014">
    <property type="entry name" value="PAS"/>
</dbReference>
<keyword evidence="4" id="KW-0732">Signal</keyword>
<dbReference type="Proteomes" id="UP000494216">
    <property type="component" value="Unassembled WGS sequence"/>
</dbReference>
<dbReference type="Pfam" id="PF00990">
    <property type="entry name" value="GGDEF"/>
    <property type="match status" value="1"/>
</dbReference>
<keyword evidence="9" id="KW-1185">Reference proteome</keyword>
<evidence type="ECO:0000259" key="6">
    <source>
        <dbReference type="PROSITE" id="PS50113"/>
    </source>
</evidence>
<name>A0A8S0WQN5_9GAMM</name>
<dbReference type="PROSITE" id="PS50112">
    <property type="entry name" value="PAS"/>
    <property type="match status" value="1"/>
</dbReference>
<feature type="chain" id="PRO_5035829289" evidence="4">
    <location>
        <begin position="21"/>
        <end position="647"/>
    </location>
</feature>
<dbReference type="InterPro" id="IPR029787">
    <property type="entry name" value="Nucleotide_cyclase"/>
</dbReference>
<dbReference type="NCBIfam" id="TIGR00254">
    <property type="entry name" value="GGDEF"/>
    <property type="match status" value="1"/>
</dbReference>